<accession>A0AAE0RR48</accession>
<protein>
    <submittedName>
        <fullName evidence="1">Uncharacterized protein</fullName>
    </submittedName>
</protein>
<reference evidence="1" key="2">
    <citation type="journal article" date="2021" name="Genome Biol. Evol.">
        <title>Developing a high-quality reference genome for a parasitic bivalve with doubly uniparental inheritance (Bivalvia: Unionida).</title>
        <authorList>
            <person name="Smith C.H."/>
        </authorList>
    </citation>
    <scope>NUCLEOTIDE SEQUENCE</scope>
    <source>
        <strain evidence="1">CHS0354</strain>
        <tissue evidence="1">Mantle</tissue>
    </source>
</reference>
<organism evidence="1 2">
    <name type="scientific">Potamilus streckersoni</name>
    <dbReference type="NCBI Taxonomy" id="2493646"/>
    <lineage>
        <taxon>Eukaryota</taxon>
        <taxon>Metazoa</taxon>
        <taxon>Spiralia</taxon>
        <taxon>Lophotrochozoa</taxon>
        <taxon>Mollusca</taxon>
        <taxon>Bivalvia</taxon>
        <taxon>Autobranchia</taxon>
        <taxon>Heteroconchia</taxon>
        <taxon>Palaeoheterodonta</taxon>
        <taxon>Unionida</taxon>
        <taxon>Unionoidea</taxon>
        <taxon>Unionidae</taxon>
        <taxon>Ambleminae</taxon>
        <taxon>Lampsilini</taxon>
        <taxon>Potamilus</taxon>
    </lineage>
</organism>
<reference evidence="1" key="3">
    <citation type="submission" date="2023-05" db="EMBL/GenBank/DDBJ databases">
        <authorList>
            <person name="Smith C.H."/>
        </authorList>
    </citation>
    <scope>NUCLEOTIDE SEQUENCE</scope>
    <source>
        <strain evidence="1">CHS0354</strain>
        <tissue evidence="1">Mantle</tissue>
    </source>
</reference>
<proteinExistence type="predicted"/>
<evidence type="ECO:0000313" key="1">
    <source>
        <dbReference type="EMBL" id="KAK3578016.1"/>
    </source>
</evidence>
<sequence length="60" mass="6763">MVKEIYMLIMDGKHVVDGKHDARPENVVDKAYNTFGYMKRSWSNVKADSASAQLNETSQG</sequence>
<evidence type="ECO:0000313" key="2">
    <source>
        <dbReference type="Proteomes" id="UP001195483"/>
    </source>
</evidence>
<reference evidence="1" key="1">
    <citation type="journal article" date="2021" name="Genome Biol. Evol.">
        <title>A High-Quality Reference Genome for a Parasitic Bivalve with Doubly Uniparental Inheritance (Bivalvia: Unionida).</title>
        <authorList>
            <person name="Smith C.H."/>
        </authorList>
    </citation>
    <scope>NUCLEOTIDE SEQUENCE</scope>
    <source>
        <strain evidence="1">CHS0354</strain>
    </source>
</reference>
<name>A0AAE0RR48_9BIVA</name>
<dbReference type="EMBL" id="JAEAOA010001637">
    <property type="protein sequence ID" value="KAK3578016.1"/>
    <property type="molecule type" value="Genomic_DNA"/>
</dbReference>
<comment type="caution">
    <text evidence="1">The sequence shown here is derived from an EMBL/GenBank/DDBJ whole genome shotgun (WGS) entry which is preliminary data.</text>
</comment>
<feature type="non-terminal residue" evidence="1">
    <location>
        <position position="60"/>
    </location>
</feature>
<gene>
    <name evidence="1" type="ORF">CHS0354_027229</name>
</gene>
<keyword evidence="2" id="KW-1185">Reference proteome</keyword>
<dbReference type="AlphaFoldDB" id="A0AAE0RR48"/>
<dbReference type="Proteomes" id="UP001195483">
    <property type="component" value="Unassembled WGS sequence"/>
</dbReference>